<evidence type="ECO:0000259" key="5">
    <source>
        <dbReference type="PROSITE" id="PS50075"/>
    </source>
</evidence>
<dbReference type="SMART" id="SM00823">
    <property type="entry name" value="PKS_PP"/>
    <property type="match status" value="2"/>
</dbReference>
<dbReference type="Pfam" id="PF00550">
    <property type="entry name" value="PP-binding"/>
    <property type="match status" value="2"/>
</dbReference>
<feature type="region of interest" description="Disordered" evidence="4">
    <location>
        <begin position="1285"/>
        <end position="1310"/>
    </location>
</feature>
<dbReference type="InterPro" id="IPR009081">
    <property type="entry name" value="PP-bd_ACP"/>
</dbReference>
<dbReference type="Gene3D" id="3.30.300.30">
    <property type="match status" value="2"/>
</dbReference>
<evidence type="ECO:0000256" key="4">
    <source>
        <dbReference type="SAM" id="MobiDB-lite"/>
    </source>
</evidence>
<dbReference type="Gene3D" id="3.30.559.30">
    <property type="entry name" value="Nonribosomal peptide synthetase, condensation domain"/>
    <property type="match status" value="2"/>
</dbReference>
<dbReference type="CDD" id="cd19531">
    <property type="entry name" value="LCL_NRPS-like"/>
    <property type="match status" value="2"/>
</dbReference>
<dbReference type="InterPro" id="IPR020806">
    <property type="entry name" value="PKS_PP-bd"/>
</dbReference>
<evidence type="ECO:0000313" key="7">
    <source>
        <dbReference type="Proteomes" id="UP001595868"/>
    </source>
</evidence>
<feature type="compositionally biased region" description="Basic and acidic residues" evidence="4">
    <location>
        <begin position="2097"/>
        <end position="2108"/>
    </location>
</feature>
<feature type="domain" description="Carrier" evidence="5">
    <location>
        <begin position="997"/>
        <end position="1072"/>
    </location>
</feature>
<keyword evidence="2" id="KW-0596">Phosphopantetheine</keyword>
<sequence length="2125" mass="228124">MTVDTVDTVAADRRELLREMLRARAARADAGQPVSAGQRALWLFDQLHPGSPAYHLAGAARIEGPLDIDAMRTAFQRVLDRHPALRTTLALADGELRQRVHATMAADFTVADLTGLDPAGIDAAVLEFTEKPFDMAADPMLRARIGRLDDGTHLLLLASHHIATDLWSFGLLAEDLGRFYAGATEQRPPAAGYLDYVRRQQQWLDGPEAVAAAAYWADRLGGEVTRLNLPTDRPRPARPSHRAAACSFTLDRELTSALRETARRYGCTPYMSLLAVFSLLMSRYSGQRDVWIGTATANRDQAAFRDVVGYFANMSAIRTGVRPGDTFGDLLSRVRESVLGAMSHQDYPFPLVLQQTAESRADGATVLFDVAFHYETVVADAGRGLSLLGTGFTDLRIPVGDIVLRPYEVPAHGSEHDLALFVEEVDGVSYCSLRYAVDLFDAGTAERMAGHLQVLARACAARPADDTGLLPLLPGAERDLVLRGWNRPDDGIAGPGDCVHHLIEAQARRDPDRIAVVGGDRSLTYRELIDESRRLAAVLRGHGVGPEVKVGLSVDGRADLLVGMLGTMMAGGAYVPMDPGYPPRRLEYMMADSAVALLLTTADLAARLPVGDVPVLLLEEPHEVPATLPDVPEPTGANLAYVIYTSGSTGRPKGVMVEHRGVVDLDLAHRQGFDPDPERRILQNSSISFDVSTWEYVMALTTGATLYVLPRAQLRPGPPLVDTIRRHAITGLCATPSVLATLDPAELPTVTELTSVGEAISAEIVRTWAPGRRIVNAYGPTEITVFCTVEHCVPDGRTPAVGRPVAGTELYVLDEYLEPVPIGVVGELYVGGTGVTRGYQGRPDLTADRFVPHPYSDRPGARLYKTGDRVRYGVDGRLHYLGRNDHQVKIRGVRTEPGEVQAALTDHPGVHEAVVLARPAPSGELRLLGYVVPDRGYDGPVTPAGLRDWLAERLMPNMVPSFVTVLDAFPLNPNGKADRDLLPDPEVGGAADTTATPLGSEQERQIAEIWQEVLGVPAVGPDDDFFDLGGHSLLATRLVARIRERCHADLHLHEIFDAPTVRGLADLVRRRAGAGAGDGIPRLPRDPAGMALSFAQQRLWFMEQLRPGDQAYRLSGELRFTGDLDVTRLRAALATVVGRHEILRTRYVLVDGAPRQIVTDGDPEPLPLTDLTTLPDSERDSELDRIRTVFDTEPFDLTRGPARAHLLRTAADRYVALLAVHHIAADGWSMRVLVRELLAEYRAAGSTPAPAVQYADFAAWQRARQDAEPGAAGIAYWESRLAGAPPTLDLPTDHPRGRSGERRAGRAGRELGPELVTALEQLARPAHATLSMVLLAAYQVVLSRWAGQPDVVVGMPVAGRSRSDIEDSIGLFVNTVVVRTDAAGNPAFTDLLGRVRQAALGADEHQDVPFERIVERLAPARDLDRTPIFQVLFNMINLEPFDATVPGLRLELAEAEDVAPRYDLTLYAKPHDRGLTLDLVYDATLFTPGTARELLEQVHEVLRQAARAPRTPIDQLTIGARPVPAAAPATAHGTVPEPFLRVAASTPQRPALVWAGGTVTYGQLARDSAGLAAWLAAGEVRPGTAVAVRGARHPGLVTALLAVLRAGGAFAVLDPALPDRRIVDRERLLGAVADLDAAHLPRVPGADAPAVTVTPDTLAHVAFTSGSTGEPKAVAAPHGPLAHFAAWYGETFAVGPDDRFALTSGLGHDPLLRDVFVPLSLGAGLHIPAPRQLTDPAAYATWLAAERITVLHLTPPTARMLAGAPAGCLPDLRYAFFGGDRLTGDEVAIMRRLAPAATVVNFYGATETPQAPAYHVVTATQPGQAVPLGRGVGPMRLVVERPDGSPAGVNELGEIVVHGPHLADGYLGDPAGTADRFTTGPDGRSYRTGDLGRLGTDGEIRFAGRADRQVKIRGYRVEPAEIESCLRTHPLVGQAAVVASTDGTGETTLLGFVTTTAPIAPADLRAHAAAALAGHQMPARIAVVPEIPLTPNGKVDTGRLLAIPSAGAGPGTPVTGPEAALTGLWARLLGVAPDTIARTDNFFDLGGHSLLMVAMRAALHTEFGRDLPVVELFRHPTVAALAQVLATPDGSDTGGTGHDDDNADEDRARRRADRRRRLRQEHRNA</sequence>
<dbReference type="InterPro" id="IPR045851">
    <property type="entry name" value="AMP-bd_C_sf"/>
</dbReference>
<dbReference type="PANTHER" id="PTHR45527">
    <property type="entry name" value="NONRIBOSOMAL PEPTIDE SYNTHETASE"/>
    <property type="match status" value="1"/>
</dbReference>
<dbReference type="RefSeq" id="WP_377546337.1">
    <property type="nucleotide sequence ID" value="NZ_JBHSBN010000009.1"/>
</dbReference>
<dbReference type="PROSITE" id="PS00455">
    <property type="entry name" value="AMP_BINDING"/>
    <property type="match status" value="2"/>
</dbReference>
<feature type="region of interest" description="Disordered" evidence="4">
    <location>
        <begin position="2087"/>
        <end position="2125"/>
    </location>
</feature>
<dbReference type="InterPro" id="IPR036736">
    <property type="entry name" value="ACP-like_sf"/>
</dbReference>
<dbReference type="Pfam" id="PF00668">
    <property type="entry name" value="Condensation"/>
    <property type="match status" value="2"/>
</dbReference>
<evidence type="ECO:0000256" key="3">
    <source>
        <dbReference type="ARBA" id="ARBA00022553"/>
    </source>
</evidence>
<dbReference type="InterPro" id="IPR010071">
    <property type="entry name" value="AA_adenyl_dom"/>
</dbReference>
<dbReference type="PANTHER" id="PTHR45527:SF1">
    <property type="entry name" value="FATTY ACID SYNTHASE"/>
    <property type="match status" value="1"/>
</dbReference>
<dbReference type="SUPFAM" id="SSF47336">
    <property type="entry name" value="ACP-like"/>
    <property type="match status" value="2"/>
</dbReference>
<dbReference type="PROSITE" id="PS00012">
    <property type="entry name" value="PHOSPHOPANTETHEINE"/>
    <property type="match status" value="2"/>
</dbReference>
<evidence type="ECO:0000256" key="2">
    <source>
        <dbReference type="ARBA" id="ARBA00022450"/>
    </source>
</evidence>
<dbReference type="Gene3D" id="3.30.559.10">
    <property type="entry name" value="Chloramphenicol acetyltransferase-like domain"/>
    <property type="match status" value="2"/>
</dbReference>
<feature type="compositionally biased region" description="Basic residues" evidence="4">
    <location>
        <begin position="2109"/>
        <end position="2125"/>
    </location>
</feature>
<accession>A0ABV8KN42</accession>
<protein>
    <submittedName>
        <fullName evidence="6">Amino acid adenylation domain-containing protein</fullName>
    </submittedName>
</protein>
<dbReference type="NCBIfam" id="TIGR01733">
    <property type="entry name" value="AA-adenyl-dom"/>
    <property type="match status" value="1"/>
</dbReference>
<dbReference type="EMBL" id="JBHSBN010000009">
    <property type="protein sequence ID" value="MFC4107446.1"/>
    <property type="molecule type" value="Genomic_DNA"/>
</dbReference>
<dbReference type="InterPro" id="IPR023213">
    <property type="entry name" value="CAT-like_dom_sf"/>
</dbReference>
<comment type="caution">
    <text evidence="6">The sequence shown here is derived from an EMBL/GenBank/DDBJ whole genome shotgun (WGS) entry which is preliminary data.</text>
</comment>
<dbReference type="Pfam" id="PF00501">
    <property type="entry name" value="AMP-binding"/>
    <property type="match status" value="2"/>
</dbReference>
<comment type="cofactor">
    <cofactor evidence="1">
        <name>pantetheine 4'-phosphate</name>
        <dbReference type="ChEBI" id="CHEBI:47942"/>
    </cofactor>
</comment>
<dbReference type="InterPro" id="IPR020845">
    <property type="entry name" value="AMP-binding_CS"/>
</dbReference>
<dbReference type="Gene3D" id="3.40.50.12780">
    <property type="entry name" value="N-terminal domain of ligase-like"/>
    <property type="match status" value="2"/>
</dbReference>
<dbReference type="Pfam" id="PF13193">
    <property type="entry name" value="AMP-binding_C"/>
    <property type="match status" value="2"/>
</dbReference>
<gene>
    <name evidence="6" type="ORF">ACFOX0_16130</name>
</gene>
<dbReference type="InterPro" id="IPR042099">
    <property type="entry name" value="ANL_N_sf"/>
</dbReference>
<proteinExistence type="predicted"/>
<name>A0ABV8KN42_9ACTN</name>
<dbReference type="Gene3D" id="3.40.50.1820">
    <property type="entry name" value="alpha/beta hydrolase"/>
    <property type="match status" value="1"/>
</dbReference>
<dbReference type="InterPro" id="IPR029058">
    <property type="entry name" value="AB_hydrolase_fold"/>
</dbReference>
<evidence type="ECO:0000313" key="6">
    <source>
        <dbReference type="EMBL" id="MFC4107446.1"/>
    </source>
</evidence>
<keyword evidence="3" id="KW-0597">Phosphoprotein</keyword>
<feature type="compositionally biased region" description="Basic and acidic residues" evidence="4">
    <location>
        <begin position="1291"/>
        <end position="1310"/>
    </location>
</feature>
<dbReference type="SUPFAM" id="SSF56801">
    <property type="entry name" value="Acetyl-CoA synthetase-like"/>
    <property type="match status" value="2"/>
</dbReference>
<organism evidence="6 7">
    <name type="scientific">Micromonospora zhanjiangensis</name>
    <dbReference type="NCBI Taxonomy" id="1522057"/>
    <lineage>
        <taxon>Bacteria</taxon>
        <taxon>Bacillati</taxon>
        <taxon>Actinomycetota</taxon>
        <taxon>Actinomycetes</taxon>
        <taxon>Micromonosporales</taxon>
        <taxon>Micromonosporaceae</taxon>
        <taxon>Micromonospora</taxon>
    </lineage>
</organism>
<dbReference type="InterPro" id="IPR000873">
    <property type="entry name" value="AMP-dep_synth/lig_dom"/>
</dbReference>
<dbReference type="Proteomes" id="UP001595868">
    <property type="component" value="Unassembled WGS sequence"/>
</dbReference>
<reference evidence="7" key="1">
    <citation type="journal article" date="2019" name="Int. J. Syst. Evol. Microbiol.">
        <title>The Global Catalogue of Microorganisms (GCM) 10K type strain sequencing project: providing services to taxonomists for standard genome sequencing and annotation.</title>
        <authorList>
            <consortium name="The Broad Institute Genomics Platform"/>
            <consortium name="The Broad Institute Genome Sequencing Center for Infectious Disease"/>
            <person name="Wu L."/>
            <person name="Ma J."/>
        </authorList>
    </citation>
    <scope>NUCLEOTIDE SEQUENCE [LARGE SCALE GENOMIC DNA]</scope>
    <source>
        <strain evidence="7">2902at01</strain>
    </source>
</reference>
<dbReference type="InterPro" id="IPR025110">
    <property type="entry name" value="AMP-bd_C"/>
</dbReference>
<dbReference type="Gene3D" id="1.10.1200.10">
    <property type="entry name" value="ACP-like"/>
    <property type="match status" value="1"/>
</dbReference>
<dbReference type="SUPFAM" id="SSF52777">
    <property type="entry name" value="CoA-dependent acyltransferases"/>
    <property type="match status" value="4"/>
</dbReference>
<dbReference type="SMART" id="SM01294">
    <property type="entry name" value="PKS_PP_betabranch"/>
    <property type="match status" value="1"/>
</dbReference>
<keyword evidence="7" id="KW-1185">Reference proteome</keyword>
<dbReference type="InterPro" id="IPR001242">
    <property type="entry name" value="Condensation_dom"/>
</dbReference>
<dbReference type="CDD" id="cd05930">
    <property type="entry name" value="A_NRPS"/>
    <property type="match status" value="1"/>
</dbReference>
<dbReference type="PROSITE" id="PS50075">
    <property type="entry name" value="CARRIER"/>
    <property type="match status" value="2"/>
</dbReference>
<evidence type="ECO:0000256" key="1">
    <source>
        <dbReference type="ARBA" id="ARBA00001957"/>
    </source>
</evidence>
<dbReference type="InterPro" id="IPR006162">
    <property type="entry name" value="Ppantetheine_attach_site"/>
</dbReference>
<feature type="domain" description="Carrier" evidence="5">
    <location>
        <begin position="2012"/>
        <end position="2089"/>
    </location>
</feature>